<protein>
    <submittedName>
        <fullName evidence="1">Uncharacterized protein</fullName>
    </submittedName>
</protein>
<dbReference type="EMBL" id="JAGQAF010000014">
    <property type="protein sequence ID" value="MCE8539548.1"/>
    <property type="molecule type" value="Genomic_DNA"/>
</dbReference>
<dbReference type="AlphaFoldDB" id="A0A9Q3ZNV1"/>
<reference evidence="1" key="1">
    <citation type="journal article" date="2021" name="Environ. Microbiol.">
        <title>Cryptic niche differentiation of novel sediment ecotypes of Rugeria pomeroyi correlates with nitrate respiration.</title>
        <authorList>
            <person name="Lin X."/>
            <person name="McNichol J."/>
            <person name="Chu X."/>
            <person name="Qian Y."/>
            <person name="Luo H."/>
        </authorList>
    </citation>
    <scope>NUCLEOTIDE SEQUENCE</scope>
    <source>
        <strain evidence="1">SZCCDBB064</strain>
    </source>
</reference>
<evidence type="ECO:0000313" key="2">
    <source>
        <dbReference type="Proteomes" id="UP000813672"/>
    </source>
</evidence>
<evidence type="ECO:0000313" key="1">
    <source>
        <dbReference type="EMBL" id="MCE8539548.1"/>
    </source>
</evidence>
<sequence length="236" mass="25176">MTGRMRPEPNLVVAGMSLADVKATMSYARVLLETLSAAPRGLLVDTRIAGLTIGAGHRIVAPDGTLRDIPSDEQSRRTLKREVSSVETLMAELASGRSRHWRCDLAEGDIVSCACAAAQDEDILLLCQRPMLGFHGDVLLIGATGSHSATVMATVRALADASAALVSEVRNDEKAAEVLERVDRSRVAAIVVDLTVGPFTSEEDLRHLFSAARCPVVVIGATRIKRPSAQTDAPRV</sequence>
<comment type="caution">
    <text evidence="1">The sequence shown here is derived from an EMBL/GenBank/DDBJ whole genome shotgun (WGS) entry which is preliminary data.</text>
</comment>
<dbReference type="Proteomes" id="UP000813672">
    <property type="component" value="Unassembled WGS sequence"/>
</dbReference>
<accession>A0A9Q3ZNV1</accession>
<proteinExistence type="predicted"/>
<organism evidence="1 2">
    <name type="scientific">Ruegeria pomeroyi</name>
    <dbReference type="NCBI Taxonomy" id="89184"/>
    <lineage>
        <taxon>Bacteria</taxon>
        <taxon>Pseudomonadati</taxon>
        <taxon>Pseudomonadota</taxon>
        <taxon>Alphaproteobacteria</taxon>
        <taxon>Rhodobacterales</taxon>
        <taxon>Roseobacteraceae</taxon>
        <taxon>Ruegeria</taxon>
    </lineage>
</organism>
<name>A0A9Q3ZNV1_9RHOB</name>
<gene>
    <name evidence="1" type="ORF">KBY27_18985</name>
</gene>